<dbReference type="Gene3D" id="3.40.50.1820">
    <property type="entry name" value="alpha/beta hydrolase"/>
    <property type="match status" value="1"/>
</dbReference>
<dbReference type="EMBL" id="HE971709">
    <property type="protein sequence ID" value="CCK31280.1"/>
    <property type="molecule type" value="Genomic_DNA"/>
</dbReference>
<feature type="domain" description="AB hydrolase-1" evidence="1">
    <location>
        <begin position="29"/>
        <end position="276"/>
    </location>
</feature>
<dbReference type="HOGENOM" id="CLU_051715_3_1_11"/>
<reference evidence="2 3" key="1">
    <citation type="journal article" date="2012" name="J. Bacteriol.">
        <title>Genome sequence of the bacterium Streptomyces davawensis JCM 4913 and heterologous production of the unique antibiotic roseoflavin.</title>
        <authorList>
            <person name="Jankowitsch F."/>
            <person name="Schwarz J."/>
            <person name="Ruckert C."/>
            <person name="Gust B."/>
            <person name="Szczepanowski R."/>
            <person name="Blom J."/>
            <person name="Pelzer S."/>
            <person name="Kalinowski J."/>
            <person name="Mack M."/>
        </authorList>
    </citation>
    <scope>NUCLEOTIDE SEQUENCE [LARGE SCALE GENOMIC DNA]</scope>
    <source>
        <strain evidence="3">DSM 101723 / JCM 4913 / KCC S-0913 / 768</strain>
    </source>
</reference>
<dbReference type="InterPro" id="IPR029058">
    <property type="entry name" value="AB_hydrolase_fold"/>
</dbReference>
<accession>K4RD13</accession>
<dbReference type="KEGG" id="sdv:BN159_6901"/>
<dbReference type="InterPro" id="IPR050228">
    <property type="entry name" value="Carboxylesterase_BioH"/>
</dbReference>
<dbReference type="SUPFAM" id="SSF53474">
    <property type="entry name" value="alpha/beta-Hydrolases"/>
    <property type="match status" value="1"/>
</dbReference>
<evidence type="ECO:0000313" key="3">
    <source>
        <dbReference type="Proteomes" id="UP000008043"/>
    </source>
</evidence>
<dbReference type="PANTHER" id="PTHR43194">
    <property type="entry name" value="HYDROLASE ALPHA/BETA FOLD FAMILY"/>
    <property type="match status" value="1"/>
</dbReference>
<name>K4RD13_STRDJ</name>
<dbReference type="Pfam" id="PF12697">
    <property type="entry name" value="Abhydrolase_6"/>
    <property type="match status" value="1"/>
</dbReference>
<dbReference type="STRING" id="1214101.BN159_6901"/>
<dbReference type="Proteomes" id="UP000008043">
    <property type="component" value="Chromosome"/>
</dbReference>
<organism evidence="2 3">
    <name type="scientific">Streptomyces davaonensis (strain DSM 101723 / JCM 4913 / KCC S-0913 / 768)</name>
    <dbReference type="NCBI Taxonomy" id="1214101"/>
    <lineage>
        <taxon>Bacteria</taxon>
        <taxon>Bacillati</taxon>
        <taxon>Actinomycetota</taxon>
        <taxon>Actinomycetes</taxon>
        <taxon>Kitasatosporales</taxon>
        <taxon>Streptomycetaceae</taxon>
        <taxon>Streptomyces</taxon>
    </lineage>
</organism>
<gene>
    <name evidence="2" type="ORF">BN159_6901</name>
</gene>
<keyword evidence="3" id="KW-1185">Reference proteome</keyword>
<proteinExistence type="predicted"/>
<dbReference type="InterPro" id="IPR000073">
    <property type="entry name" value="AB_hydrolase_1"/>
</dbReference>
<dbReference type="GO" id="GO:0003824">
    <property type="term" value="F:catalytic activity"/>
    <property type="evidence" value="ECO:0007669"/>
    <property type="project" value="UniProtKB-ARBA"/>
</dbReference>
<dbReference type="OrthoDB" id="3810256at2"/>
<protein>
    <recommendedName>
        <fullName evidence="1">AB hydrolase-1 domain-containing protein</fullName>
    </recommendedName>
</protein>
<dbReference type="eggNOG" id="COG1073">
    <property type="taxonomic scope" value="Bacteria"/>
</dbReference>
<evidence type="ECO:0000259" key="1">
    <source>
        <dbReference type="Pfam" id="PF12697"/>
    </source>
</evidence>
<sequence length="287" mass="31228">MSSPDSAASYARDLAQVERANATGRTPAVFVHGLWLLPTSWDRWAAVFEEAGFAPVTPGWPDDPETVEEAQAHPEVFAGKSVGQVADHFCDLIGKLERKPVVVGHSFGGLITQIVAGRELSRASVAIDPAPFRGVLPLPLSSLRAARPVLGNPANFHRAVPLTFEQFRYSFANAVSEEEARELYDTFAVPAPGEPLFQAAAANLNPWTEVKVDTTAEGRGPLLIISGEKDHTVPWAIANASYKKQLHNEHAVTEIVEMPGRGHALTIDHGWRDVADTALTFIRRFAR</sequence>
<dbReference type="AlphaFoldDB" id="K4RD13"/>
<dbReference type="RefSeq" id="WP_015661614.1">
    <property type="nucleotide sequence ID" value="NC_020504.1"/>
</dbReference>
<dbReference type="PANTHER" id="PTHR43194:SF5">
    <property type="entry name" value="PIMELOYL-[ACYL-CARRIER PROTEIN] METHYL ESTER ESTERASE"/>
    <property type="match status" value="1"/>
</dbReference>
<dbReference type="PATRIC" id="fig|1214101.3.peg.6990"/>
<evidence type="ECO:0000313" key="2">
    <source>
        <dbReference type="EMBL" id="CCK31280.1"/>
    </source>
</evidence>